<name>A0ABD5RH90_9EURY</name>
<dbReference type="RefSeq" id="WP_380700446.1">
    <property type="nucleotide sequence ID" value="NZ_JBHSKX010000004.1"/>
</dbReference>
<proteinExistence type="predicted"/>
<sequence>MAAVLVLGGILLSGEVLTIGLLGLGAVLFVAGIVVARRDDTGDAA</sequence>
<reference evidence="2 3" key="1">
    <citation type="journal article" date="2019" name="Int. J. Syst. Evol. Microbiol.">
        <title>The Global Catalogue of Microorganisms (GCM) 10K type strain sequencing project: providing services to taxonomists for standard genome sequencing and annotation.</title>
        <authorList>
            <consortium name="The Broad Institute Genomics Platform"/>
            <consortium name="The Broad Institute Genome Sequencing Center for Infectious Disease"/>
            <person name="Wu L."/>
            <person name="Ma J."/>
        </authorList>
    </citation>
    <scope>NUCLEOTIDE SEQUENCE [LARGE SCALE GENOMIC DNA]</scope>
    <source>
        <strain evidence="2 3">CGMCC 1.12237</strain>
    </source>
</reference>
<gene>
    <name evidence="2" type="ORF">ACFPJ5_19775</name>
</gene>
<feature type="transmembrane region" description="Helical" evidence="1">
    <location>
        <begin position="16"/>
        <end position="36"/>
    </location>
</feature>
<evidence type="ECO:0000313" key="3">
    <source>
        <dbReference type="Proteomes" id="UP001596201"/>
    </source>
</evidence>
<keyword evidence="3" id="KW-1185">Reference proteome</keyword>
<evidence type="ECO:0000313" key="2">
    <source>
        <dbReference type="EMBL" id="MFC5369172.1"/>
    </source>
</evidence>
<keyword evidence="1" id="KW-1133">Transmembrane helix</keyword>
<accession>A0ABD5RH90</accession>
<keyword evidence="1" id="KW-0812">Transmembrane</keyword>
<dbReference type="EMBL" id="JBHSKX010000004">
    <property type="protein sequence ID" value="MFC5369172.1"/>
    <property type="molecule type" value="Genomic_DNA"/>
</dbReference>
<protein>
    <submittedName>
        <fullName evidence="2">Uncharacterized protein</fullName>
    </submittedName>
</protein>
<dbReference type="Proteomes" id="UP001596201">
    <property type="component" value="Unassembled WGS sequence"/>
</dbReference>
<evidence type="ECO:0000256" key="1">
    <source>
        <dbReference type="SAM" id="Phobius"/>
    </source>
</evidence>
<keyword evidence="1" id="KW-0472">Membrane</keyword>
<organism evidence="2 3">
    <name type="scientific">Salinirubrum litoreum</name>
    <dbReference type="NCBI Taxonomy" id="1126234"/>
    <lineage>
        <taxon>Archaea</taxon>
        <taxon>Methanobacteriati</taxon>
        <taxon>Methanobacteriota</taxon>
        <taxon>Stenosarchaea group</taxon>
        <taxon>Halobacteria</taxon>
        <taxon>Halobacteriales</taxon>
        <taxon>Haloferacaceae</taxon>
        <taxon>Salinirubrum</taxon>
    </lineage>
</organism>
<comment type="caution">
    <text evidence="2">The sequence shown here is derived from an EMBL/GenBank/DDBJ whole genome shotgun (WGS) entry which is preliminary data.</text>
</comment>
<dbReference type="AlphaFoldDB" id="A0ABD5RH90"/>